<evidence type="ECO:0008006" key="3">
    <source>
        <dbReference type="Google" id="ProtNLM"/>
    </source>
</evidence>
<evidence type="ECO:0000313" key="1">
    <source>
        <dbReference type="EMBL" id="CAI8926877.1"/>
    </source>
</evidence>
<evidence type="ECO:0000313" key="2">
    <source>
        <dbReference type="Proteomes" id="UP001162030"/>
    </source>
</evidence>
<protein>
    <recommendedName>
        <fullName evidence="3">Transposase</fullName>
    </recommendedName>
</protein>
<reference evidence="1 2" key="1">
    <citation type="submission" date="2023-03" db="EMBL/GenBank/DDBJ databases">
        <authorList>
            <person name="Pearce D."/>
        </authorList>
    </citation>
    <scope>NUCLEOTIDE SEQUENCE [LARGE SCALE GENOMIC DNA]</scope>
    <source>
        <strain evidence="1">Msz</strain>
    </source>
</reference>
<name>A0ABN8X7L0_9GAMM</name>
<organism evidence="1 2">
    <name type="scientific">Methylocaldum szegediense</name>
    <dbReference type="NCBI Taxonomy" id="73780"/>
    <lineage>
        <taxon>Bacteria</taxon>
        <taxon>Pseudomonadati</taxon>
        <taxon>Pseudomonadota</taxon>
        <taxon>Gammaproteobacteria</taxon>
        <taxon>Methylococcales</taxon>
        <taxon>Methylococcaceae</taxon>
        <taxon>Methylocaldum</taxon>
    </lineage>
</organism>
<gene>
    <name evidence="1" type="ORF">MSZNOR_3954</name>
</gene>
<proteinExistence type="predicted"/>
<keyword evidence="2" id="KW-1185">Reference proteome</keyword>
<dbReference type="Proteomes" id="UP001162030">
    <property type="component" value="Chromosome"/>
</dbReference>
<dbReference type="EMBL" id="OX458333">
    <property type="protein sequence ID" value="CAI8926877.1"/>
    <property type="molecule type" value="Genomic_DNA"/>
</dbReference>
<sequence>MSKASYQHQLAAGKTQKVALTACMRKLLTILNAMVKTHTHWQPLRAQVT</sequence>
<accession>A0ABN8X7L0</accession>